<dbReference type="Pfam" id="PF07699">
    <property type="entry name" value="Ephrin_rec_like"/>
    <property type="match status" value="1"/>
</dbReference>
<evidence type="ECO:0000256" key="1">
    <source>
        <dbReference type="SAM" id="SignalP"/>
    </source>
</evidence>
<protein>
    <recommendedName>
        <fullName evidence="2">Tyrosine-protein kinase ephrin type A/B receptor-like domain-containing protein</fullName>
    </recommendedName>
</protein>
<dbReference type="InterPro" id="IPR011641">
    <property type="entry name" value="Tyr-kin_ephrin_A/B_rcpt-like"/>
</dbReference>
<reference evidence="3 4" key="1">
    <citation type="journal article" date="2018" name="Sci. Rep.">
        <title>Raphidocelis subcapitata (=Pseudokirchneriella subcapitata) provides an insight into genome evolution and environmental adaptations in the Sphaeropleales.</title>
        <authorList>
            <person name="Suzuki S."/>
            <person name="Yamaguchi H."/>
            <person name="Nakajima N."/>
            <person name="Kawachi M."/>
        </authorList>
    </citation>
    <scope>NUCLEOTIDE SEQUENCE [LARGE SCALE GENOMIC DNA]</scope>
    <source>
        <strain evidence="3 4">NIES-35</strain>
    </source>
</reference>
<comment type="caution">
    <text evidence="3">The sequence shown here is derived from an EMBL/GenBank/DDBJ whole genome shotgun (WGS) entry which is preliminary data.</text>
</comment>
<dbReference type="SMART" id="SM01411">
    <property type="entry name" value="Ephrin_rec_like"/>
    <property type="match status" value="2"/>
</dbReference>
<evidence type="ECO:0000259" key="2">
    <source>
        <dbReference type="Pfam" id="PF07699"/>
    </source>
</evidence>
<feature type="signal peptide" evidence="1">
    <location>
        <begin position="1"/>
        <end position="22"/>
    </location>
</feature>
<dbReference type="Proteomes" id="UP000247498">
    <property type="component" value="Unassembled WGS sequence"/>
</dbReference>
<dbReference type="AlphaFoldDB" id="A0A2V0NT40"/>
<dbReference type="InParanoid" id="A0A2V0NT40"/>
<proteinExistence type="predicted"/>
<feature type="chain" id="PRO_5015998740" description="Tyrosine-protein kinase ephrin type A/B receptor-like domain-containing protein" evidence="1">
    <location>
        <begin position="23"/>
        <end position="367"/>
    </location>
</feature>
<feature type="domain" description="Tyrosine-protein kinase ephrin type A/B receptor-like" evidence="2">
    <location>
        <begin position="299"/>
        <end position="340"/>
    </location>
</feature>
<accession>A0A2V0NT40</accession>
<dbReference type="InterPro" id="IPR009030">
    <property type="entry name" value="Growth_fac_rcpt_cys_sf"/>
</dbReference>
<evidence type="ECO:0000313" key="4">
    <source>
        <dbReference type="Proteomes" id="UP000247498"/>
    </source>
</evidence>
<name>A0A2V0NT40_9CHLO</name>
<dbReference type="EMBL" id="BDRX01000020">
    <property type="protein sequence ID" value="GBF90848.1"/>
    <property type="molecule type" value="Genomic_DNA"/>
</dbReference>
<keyword evidence="4" id="KW-1185">Reference proteome</keyword>
<dbReference type="OrthoDB" id="527488at2759"/>
<sequence length="367" mass="37010">MKQRARVGAVVLGLLLAGVARASIPDCPDDEPFGVCPAGNPCAARNACGGGKWCVRECGCRFKCLDGDTVTIATTTDGAAPAAQGAEAAAGAPLPENAETPGDAAAALDLPQLLQGPGGGGGAGPRFKPLGPLTLPARLQPPNLTELAAGVHKSLAAAVAASLRSAAAAGPGKCADGRDRVRCDIHACDASPCGEAQVCVPRCGSCSEHKCVDLALPLKAPKLPQLPALPLPKMPKLSLPKPPCANGQAINLTATVRTIPAALLSGGPDRHSVSISCADCPEGSVSKQPALSCTLCLPGTYADRSLWLCRKCGRGYYSARFGATQCQPCPADTFAPLPGAFACIPCPPGFTTRGTKAQSTCAFTGAQ</sequence>
<gene>
    <name evidence="3" type="ORF">Rsub_03702</name>
</gene>
<dbReference type="Gene3D" id="2.10.50.10">
    <property type="entry name" value="Tumor Necrosis Factor Receptor, subunit A, domain 2"/>
    <property type="match status" value="1"/>
</dbReference>
<dbReference type="SUPFAM" id="SSF57184">
    <property type="entry name" value="Growth factor receptor domain"/>
    <property type="match status" value="1"/>
</dbReference>
<keyword evidence="1" id="KW-0732">Signal</keyword>
<evidence type="ECO:0000313" key="3">
    <source>
        <dbReference type="EMBL" id="GBF90848.1"/>
    </source>
</evidence>
<organism evidence="3 4">
    <name type="scientific">Raphidocelis subcapitata</name>
    <dbReference type="NCBI Taxonomy" id="307507"/>
    <lineage>
        <taxon>Eukaryota</taxon>
        <taxon>Viridiplantae</taxon>
        <taxon>Chlorophyta</taxon>
        <taxon>core chlorophytes</taxon>
        <taxon>Chlorophyceae</taxon>
        <taxon>CS clade</taxon>
        <taxon>Sphaeropleales</taxon>
        <taxon>Selenastraceae</taxon>
        <taxon>Raphidocelis</taxon>
    </lineage>
</organism>